<keyword evidence="3" id="KW-1185">Reference proteome</keyword>
<reference evidence="2" key="1">
    <citation type="submission" date="2019-12" db="EMBL/GenBank/DDBJ databases">
        <title>Comparative genomics gives insights into the taxonomy of the Azoarcus-Aromatoleum group and reveals separate origins of nif in the plant-associated Azoarcus and non-plant-associated Aromatoleum sub-groups.</title>
        <authorList>
            <person name="Lafos M."/>
            <person name="Maluk M."/>
            <person name="Batista M."/>
            <person name="Junghare M."/>
            <person name="Carmona M."/>
            <person name="Faoro H."/>
            <person name="Cruz L.M."/>
            <person name="Battistoni F."/>
            <person name="De Souza E."/>
            <person name="Pedrosa F."/>
            <person name="Chen W.-M."/>
            <person name="Poole P.S."/>
            <person name="Dixon R.A."/>
            <person name="James E.K."/>
        </authorList>
    </citation>
    <scope>NUCLEOTIDE SEQUENCE</scope>
    <source>
        <strain evidence="2">NSC3</strain>
    </source>
</reference>
<keyword evidence="1" id="KW-0472">Membrane</keyword>
<name>A0A972F8N5_9RHOO</name>
<keyword evidence="1" id="KW-1133">Transmembrane helix</keyword>
<proteinExistence type="predicted"/>
<dbReference type="Proteomes" id="UP000599523">
    <property type="component" value="Unassembled WGS sequence"/>
</dbReference>
<evidence type="ECO:0000313" key="3">
    <source>
        <dbReference type="Proteomes" id="UP000599523"/>
    </source>
</evidence>
<feature type="transmembrane region" description="Helical" evidence="1">
    <location>
        <begin position="68"/>
        <end position="85"/>
    </location>
</feature>
<feature type="transmembrane region" description="Helical" evidence="1">
    <location>
        <begin position="41"/>
        <end position="62"/>
    </location>
</feature>
<protein>
    <submittedName>
        <fullName evidence="2">Cobyrinic acid a,c-diamide synthase</fullName>
    </submittedName>
</protein>
<feature type="transmembrane region" description="Helical" evidence="1">
    <location>
        <begin position="6"/>
        <end position="29"/>
    </location>
</feature>
<sequence length="313" mass="34770">MLGFLQGFAYGLLISCMPWFMLGMFNPSLALGTDKPARWQVFLRYAVVLPFVGLLIWATSLWGGFEPWLSGWLAGLGAIPVGLFVERRWRAWKRRRAEHLEATTGVKLAEADRARKITEARETGLRELDPARPPTDADELVLALCAAKGSLLEARRPELAALADRIDGRYTRLKQIIAARFDARELAFERAEALVGDVSRGALATLQDIAVLAQSVAGIDEAFVRRRLAQQGADLGAGERATLMHRLQMLADAERRIREHTGRIEAALTAMDHAALSISAVETNRPRSPLLADEALAELRRFADNAHRYQHSR</sequence>
<organism evidence="2 3">
    <name type="scientific">Azoarcus taiwanensis</name>
    <dbReference type="NCBI Taxonomy" id="666964"/>
    <lineage>
        <taxon>Bacteria</taxon>
        <taxon>Pseudomonadati</taxon>
        <taxon>Pseudomonadota</taxon>
        <taxon>Betaproteobacteria</taxon>
        <taxon>Rhodocyclales</taxon>
        <taxon>Zoogloeaceae</taxon>
        <taxon>Azoarcus</taxon>
    </lineage>
</organism>
<evidence type="ECO:0000313" key="2">
    <source>
        <dbReference type="EMBL" id="NMG04032.1"/>
    </source>
</evidence>
<accession>A0A972F8N5</accession>
<evidence type="ECO:0000256" key="1">
    <source>
        <dbReference type="SAM" id="Phobius"/>
    </source>
</evidence>
<gene>
    <name evidence="2" type="ORF">GPA21_13805</name>
</gene>
<comment type="caution">
    <text evidence="2">The sequence shown here is derived from an EMBL/GenBank/DDBJ whole genome shotgun (WGS) entry which is preliminary data.</text>
</comment>
<dbReference type="EMBL" id="WTVM01000090">
    <property type="protein sequence ID" value="NMG04032.1"/>
    <property type="molecule type" value="Genomic_DNA"/>
</dbReference>
<dbReference type="RefSeq" id="WP_168988727.1">
    <property type="nucleotide sequence ID" value="NZ_CAWPHM010000320.1"/>
</dbReference>
<dbReference type="AlphaFoldDB" id="A0A972F8N5"/>
<keyword evidence="1" id="KW-0812">Transmembrane</keyword>